<dbReference type="RefSeq" id="XP_016610105.1">
    <property type="nucleotide sequence ID" value="XM_016750850.1"/>
</dbReference>
<feature type="signal peptide" evidence="1">
    <location>
        <begin position="1"/>
        <end position="24"/>
    </location>
</feature>
<dbReference type="OrthoDB" id="10302686at2759"/>
<evidence type="ECO:0000256" key="1">
    <source>
        <dbReference type="SAM" id="SignalP"/>
    </source>
</evidence>
<dbReference type="InParanoid" id="A0A0L0HKX0"/>
<protein>
    <submittedName>
        <fullName evidence="2">Uncharacterized protein</fullName>
    </submittedName>
</protein>
<sequence length="138" mass="15159">MRFDCTSFLSVVVPLLAYTLPTSALPNIKCRTNSNQNCMQIAAEQHVGAGGVANILSDQVQMANGYRDQSETDLVKKSLFDLIQEPMACSRDGVYCEDYTNGPDGVEAKLLFANREFVKNTRVMKEGALSYVCACFDA</sequence>
<dbReference type="EMBL" id="KQ257453">
    <property type="protein sequence ID" value="KND02066.1"/>
    <property type="molecule type" value="Genomic_DNA"/>
</dbReference>
<dbReference type="Proteomes" id="UP000053201">
    <property type="component" value="Unassembled WGS sequence"/>
</dbReference>
<feature type="chain" id="PRO_5005540161" evidence="1">
    <location>
        <begin position="25"/>
        <end position="138"/>
    </location>
</feature>
<accession>A0A0L0HKX0</accession>
<organism evidence="2 3">
    <name type="scientific">Spizellomyces punctatus (strain DAOM BR117)</name>
    <dbReference type="NCBI Taxonomy" id="645134"/>
    <lineage>
        <taxon>Eukaryota</taxon>
        <taxon>Fungi</taxon>
        <taxon>Fungi incertae sedis</taxon>
        <taxon>Chytridiomycota</taxon>
        <taxon>Chytridiomycota incertae sedis</taxon>
        <taxon>Chytridiomycetes</taxon>
        <taxon>Spizellomycetales</taxon>
        <taxon>Spizellomycetaceae</taxon>
        <taxon>Spizellomyces</taxon>
    </lineage>
</organism>
<proteinExistence type="predicted"/>
<keyword evidence="1" id="KW-0732">Signal</keyword>
<reference evidence="2 3" key="1">
    <citation type="submission" date="2009-08" db="EMBL/GenBank/DDBJ databases">
        <title>The Genome Sequence of Spizellomyces punctatus strain DAOM BR117.</title>
        <authorList>
            <consortium name="The Broad Institute Genome Sequencing Platform"/>
            <person name="Russ C."/>
            <person name="Cuomo C."/>
            <person name="Shea T."/>
            <person name="Young S.K."/>
            <person name="Zeng Q."/>
            <person name="Koehrsen M."/>
            <person name="Haas B."/>
            <person name="Borodovsky M."/>
            <person name="Guigo R."/>
            <person name="Alvarado L."/>
            <person name="Berlin A."/>
            <person name="Bochicchio J."/>
            <person name="Borenstein D."/>
            <person name="Chapman S."/>
            <person name="Chen Z."/>
            <person name="Engels R."/>
            <person name="Freedman E."/>
            <person name="Gellesch M."/>
            <person name="Goldberg J."/>
            <person name="Griggs A."/>
            <person name="Gujja S."/>
            <person name="Heiman D."/>
            <person name="Hepburn T."/>
            <person name="Howarth C."/>
            <person name="Jen D."/>
            <person name="Larson L."/>
            <person name="Lewis B."/>
            <person name="Mehta T."/>
            <person name="Park D."/>
            <person name="Pearson M."/>
            <person name="Roberts A."/>
            <person name="Saif S."/>
            <person name="Shenoy N."/>
            <person name="Sisk P."/>
            <person name="Stolte C."/>
            <person name="Sykes S."/>
            <person name="Thomson T."/>
            <person name="Walk T."/>
            <person name="White J."/>
            <person name="Yandava C."/>
            <person name="Burger G."/>
            <person name="Gray M.W."/>
            <person name="Holland P.W.H."/>
            <person name="King N."/>
            <person name="Lang F.B.F."/>
            <person name="Roger A.J."/>
            <person name="Ruiz-Trillo I."/>
            <person name="Lander E."/>
            <person name="Nusbaum C."/>
        </authorList>
    </citation>
    <scope>NUCLEOTIDE SEQUENCE [LARGE SCALE GENOMIC DNA]</scope>
    <source>
        <strain evidence="2 3">DAOM BR117</strain>
    </source>
</reference>
<dbReference type="VEuPathDB" id="FungiDB:SPPG_02569"/>
<dbReference type="GeneID" id="27686144"/>
<evidence type="ECO:0000313" key="2">
    <source>
        <dbReference type="EMBL" id="KND02066.1"/>
    </source>
</evidence>
<dbReference type="AlphaFoldDB" id="A0A0L0HKX0"/>
<evidence type="ECO:0000313" key="3">
    <source>
        <dbReference type="Proteomes" id="UP000053201"/>
    </source>
</evidence>
<name>A0A0L0HKX0_SPIPD</name>
<keyword evidence="3" id="KW-1185">Reference proteome</keyword>
<gene>
    <name evidence="2" type="ORF">SPPG_02569</name>
</gene>